<dbReference type="AlphaFoldDB" id="A0A1N7P1J1"/>
<accession>A0A1N7P1J1</accession>
<dbReference type="STRING" id="477680.SAMN05421788_103107"/>
<organism evidence="1 2">
    <name type="scientific">Filimonas lacunae</name>
    <dbReference type="NCBI Taxonomy" id="477680"/>
    <lineage>
        <taxon>Bacteria</taxon>
        <taxon>Pseudomonadati</taxon>
        <taxon>Bacteroidota</taxon>
        <taxon>Chitinophagia</taxon>
        <taxon>Chitinophagales</taxon>
        <taxon>Chitinophagaceae</taxon>
        <taxon>Filimonas</taxon>
    </lineage>
</organism>
<evidence type="ECO:0008006" key="3">
    <source>
        <dbReference type="Google" id="ProtNLM"/>
    </source>
</evidence>
<keyword evidence="2" id="KW-1185">Reference proteome</keyword>
<reference evidence="2" key="1">
    <citation type="submission" date="2017-01" db="EMBL/GenBank/DDBJ databases">
        <authorList>
            <person name="Varghese N."/>
            <person name="Submissions S."/>
        </authorList>
    </citation>
    <scope>NUCLEOTIDE SEQUENCE [LARGE SCALE GENOMIC DNA]</scope>
    <source>
        <strain evidence="2">DSM 21054</strain>
    </source>
</reference>
<dbReference type="PROSITE" id="PS51257">
    <property type="entry name" value="PROKAR_LIPOPROTEIN"/>
    <property type="match status" value="1"/>
</dbReference>
<protein>
    <recommendedName>
        <fullName evidence="3">Lipoprotein</fullName>
    </recommendedName>
</protein>
<gene>
    <name evidence="1" type="ORF">SAMN05421788_103107</name>
</gene>
<name>A0A1N7P1J1_9BACT</name>
<sequence>MRILLAAVISTLFACRSEQKVESETYPHEVDSLQCRDLYDSAKWYLYAWHCDVLYKPTSDSLVSKPFSELELRYSRFLMRHDALILSFNFIDNGEVILPGMTRDNVPFATAVGFDTRTREKIFKASANVYFSCKGDSLNRYVNPLQPEVIDFIKKNGDKLDPWFRKEAKRRKIL</sequence>
<evidence type="ECO:0000313" key="2">
    <source>
        <dbReference type="Proteomes" id="UP000186917"/>
    </source>
</evidence>
<dbReference type="EMBL" id="FTOR01000003">
    <property type="protein sequence ID" value="SIT04427.1"/>
    <property type="molecule type" value="Genomic_DNA"/>
</dbReference>
<evidence type="ECO:0000313" key="1">
    <source>
        <dbReference type="EMBL" id="SIT04427.1"/>
    </source>
</evidence>
<proteinExistence type="predicted"/>
<dbReference type="Proteomes" id="UP000186917">
    <property type="component" value="Unassembled WGS sequence"/>
</dbReference>